<dbReference type="AlphaFoldDB" id="A0A2J7ZHT0"/>
<keyword evidence="3" id="KW-0150">Chloroplast</keyword>
<evidence type="ECO:0000256" key="3">
    <source>
        <dbReference type="ARBA" id="ARBA00022528"/>
    </source>
</evidence>
<comment type="subcellular location">
    <subcellularLocation>
        <location evidence="1">Membrane</location>
        <topology evidence="1">Multi-pass membrane protein</topology>
    </subcellularLocation>
    <subcellularLocation>
        <location evidence="2">Plastid</location>
        <location evidence="2">Chloroplast</location>
    </subcellularLocation>
</comment>
<organism evidence="9 10">
    <name type="scientific">Tetrabaena socialis</name>
    <dbReference type="NCBI Taxonomy" id="47790"/>
    <lineage>
        <taxon>Eukaryota</taxon>
        <taxon>Viridiplantae</taxon>
        <taxon>Chlorophyta</taxon>
        <taxon>core chlorophytes</taxon>
        <taxon>Chlorophyceae</taxon>
        <taxon>CS clade</taxon>
        <taxon>Chlamydomonadales</taxon>
        <taxon>Tetrabaenaceae</taxon>
        <taxon>Tetrabaena</taxon>
    </lineage>
</organism>
<comment type="caution">
    <text evidence="9">The sequence shown here is derived from an EMBL/GenBank/DDBJ whole genome shotgun (WGS) entry which is preliminary data.</text>
</comment>
<evidence type="ECO:0000256" key="5">
    <source>
        <dbReference type="ARBA" id="ARBA00022692"/>
    </source>
</evidence>
<feature type="non-terminal residue" evidence="9">
    <location>
        <position position="1"/>
    </location>
</feature>
<dbReference type="InterPro" id="IPR022796">
    <property type="entry name" value="Chloroa_b-bind"/>
</dbReference>
<evidence type="ECO:0000256" key="4">
    <source>
        <dbReference type="ARBA" id="ARBA00022640"/>
    </source>
</evidence>
<protein>
    <submittedName>
        <fullName evidence="9">Carotene biosynthesis-related protein CBR, chloroplastic</fullName>
    </submittedName>
</protein>
<dbReference type="GO" id="GO:0009507">
    <property type="term" value="C:chloroplast"/>
    <property type="evidence" value="ECO:0007669"/>
    <property type="project" value="UniProtKB-SubCell"/>
</dbReference>
<dbReference type="EMBL" id="PGGS01002083">
    <property type="protein sequence ID" value="PNG99826.1"/>
    <property type="molecule type" value="Genomic_DNA"/>
</dbReference>
<dbReference type="Pfam" id="PF00504">
    <property type="entry name" value="Chloroa_b-bind"/>
    <property type="match status" value="1"/>
</dbReference>
<name>A0A2J7ZHT0_9CHLO</name>
<evidence type="ECO:0000313" key="9">
    <source>
        <dbReference type="EMBL" id="PNG99826.1"/>
    </source>
</evidence>
<dbReference type="Proteomes" id="UP000236333">
    <property type="component" value="Unassembled WGS sequence"/>
</dbReference>
<keyword evidence="10" id="KW-1185">Reference proteome</keyword>
<evidence type="ECO:0000313" key="10">
    <source>
        <dbReference type="Proteomes" id="UP000236333"/>
    </source>
</evidence>
<evidence type="ECO:0000256" key="6">
    <source>
        <dbReference type="ARBA" id="ARBA00022989"/>
    </source>
</evidence>
<reference evidence="9 10" key="1">
    <citation type="journal article" date="2017" name="Mol. Biol. Evol.">
        <title>The 4-celled Tetrabaena socialis nuclear genome reveals the essential components for genetic control of cell number at the origin of multicellularity in the volvocine lineage.</title>
        <authorList>
            <person name="Featherston J."/>
            <person name="Arakaki Y."/>
            <person name="Hanschen E.R."/>
            <person name="Ferris P.J."/>
            <person name="Michod R.E."/>
            <person name="Olson B.J.S.C."/>
            <person name="Nozaki H."/>
            <person name="Durand P.M."/>
        </authorList>
    </citation>
    <scope>NUCLEOTIDE SEQUENCE [LARGE SCALE GENOMIC DNA]</scope>
    <source>
        <strain evidence="9 10">NIES-571</strain>
    </source>
</reference>
<dbReference type="OrthoDB" id="544474at2759"/>
<dbReference type="PANTHER" id="PTHR14154">
    <property type="entry name" value="UPF0041 BRAIN PROTEIN 44-RELATED"/>
    <property type="match status" value="1"/>
</dbReference>
<evidence type="ECO:0000256" key="8">
    <source>
        <dbReference type="ARBA" id="ARBA00037956"/>
    </source>
</evidence>
<accession>A0A2J7ZHT0</accession>
<keyword evidence="7" id="KW-0472">Membrane</keyword>
<keyword evidence="4" id="KW-0934">Plastid</keyword>
<keyword evidence="5" id="KW-0812">Transmembrane</keyword>
<evidence type="ECO:0000256" key="1">
    <source>
        <dbReference type="ARBA" id="ARBA00004141"/>
    </source>
</evidence>
<evidence type="ECO:0000256" key="7">
    <source>
        <dbReference type="ARBA" id="ARBA00023136"/>
    </source>
</evidence>
<sequence>AAVLTFGDAMSFAGPAPELINGRLAMLGVVSALGAEFATGESVLTQFADAPLPILAVAAALIFASLTPMLKGANLTEAFGPLTPSVEITNGRAAMLGLAALLAIEAIKGASLF</sequence>
<comment type="similarity">
    <text evidence="8">Belongs to the ELIP/psbS family.</text>
</comment>
<keyword evidence="6" id="KW-1133">Transmembrane helix</keyword>
<dbReference type="GO" id="GO:0016020">
    <property type="term" value="C:membrane"/>
    <property type="evidence" value="ECO:0007669"/>
    <property type="project" value="UniProtKB-SubCell"/>
</dbReference>
<evidence type="ECO:0000256" key="2">
    <source>
        <dbReference type="ARBA" id="ARBA00004229"/>
    </source>
</evidence>
<gene>
    <name evidence="9" type="ORF">TSOC_014383</name>
</gene>
<dbReference type="Gene3D" id="1.10.3460.10">
    <property type="entry name" value="Chlorophyll a/b binding protein domain"/>
    <property type="match status" value="1"/>
</dbReference>
<dbReference type="SUPFAM" id="SSF103511">
    <property type="entry name" value="Chlorophyll a-b binding protein"/>
    <property type="match status" value="1"/>
</dbReference>
<proteinExistence type="inferred from homology"/>